<dbReference type="Gene3D" id="1.20.120.980">
    <property type="entry name" value="Serine carboxypeptidase S28, SKS domain"/>
    <property type="match status" value="1"/>
</dbReference>
<feature type="transmembrane region" description="Helical" evidence="6">
    <location>
        <begin position="6"/>
        <end position="23"/>
    </location>
</feature>
<sequence length="498" mass="56116">MVWNKNIHFVVVSVSIIMLLDGLEGWTMFHRGRGHGGMLGSPKAAPNTTAEWFRQLLDHFNPTVLHTWEQRYFTNASFYVRGGPVFLMIGGEGTADPIWMVTSQWIEYAQRYNALCFMLEHRYYGASHPTRDLSSRNLVYLSSEQALADLAYFIEAMTVKYEVPEGTKWIAFGGSYSGSLAAWLRAKYPHLVHGAVSASAPLLAKADFREYYRVVQDDLAMYNLFCVAAIRHATQELSMLLKDSFGHKIVNKLFNLCDPIDVLEKNDVSNLYDTLAGNLAGIAQYNGDNRQFEGLSLNMTLKSVCAIMDDESLGTPVKRYSLVNNKLLEKYNKKCLDYKYDKLIAYLSQTEWDSEAGQTGGRQWVYQTCTEFGFYQTSDLTAQVFGDYFPLDFFIQQCSDVFGPRYNGTLVMQGVKRTNTIYGALNIQATRVVSVHGSVDPWHVLGITQTIKKDSPAIYIKGTAHCADMYPSLSSDLPQLVAARKKISDLIGQWLGDD</sequence>
<dbReference type="SUPFAM" id="SSF53474">
    <property type="entry name" value="alpha/beta-Hydrolases"/>
    <property type="match status" value="1"/>
</dbReference>
<dbReference type="GO" id="GO:0006508">
    <property type="term" value="P:proteolysis"/>
    <property type="evidence" value="ECO:0007669"/>
    <property type="project" value="UniProtKB-KW"/>
</dbReference>
<dbReference type="GO" id="GO:0008239">
    <property type="term" value="F:dipeptidyl-peptidase activity"/>
    <property type="evidence" value="ECO:0007669"/>
    <property type="project" value="TreeGrafter"/>
</dbReference>
<name>A0A067RFD1_ZOONE</name>
<evidence type="ECO:0000256" key="4">
    <source>
        <dbReference type="ARBA" id="ARBA00022801"/>
    </source>
</evidence>
<dbReference type="AlphaFoldDB" id="A0A067RFD1"/>
<reference evidence="7 8" key="1">
    <citation type="journal article" date="2014" name="Nat. Commun.">
        <title>Molecular traces of alternative social organization in a termite genome.</title>
        <authorList>
            <person name="Terrapon N."/>
            <person name="Li C."/>
            <person name="Robertson H.M."/>
            <person name="Ji L."/>
            <person name="Meng X."/>
            <person name="Booth W."/>
            <person name="Chen Z."/>
            <person name="Childers C.P."/>
            <person name="Glastad K.M."/>
            <person name="Gokhale K."/>
            <person name="Gowin J."/>
            <person name="Gronenberg W."/>
            <person name="Hermansen R.A."/>
            <person name="Hu H."/>
            <person name="Hunt B.G."/>
            <person name="Huylmans A.K."/>
            <person name="Khalil S.M."/>
            <person name="Mitchell R.D."/>
            <person name="Munoz-Torres M.C."/>
            <person name="Mustard J.A."/>
            <person name="Pan H."/>
            <person name="Reese J.T."/>
            <person name="Scharf M.E."/>
            <person name="Sun F."/>
            <person name="Vogel H."/>
            <person name="Xiao J."/>
            <person name="Yang W."/>
            <person name="Yang Z."/>
            <person name="Yang Z."/>
            <person name="Zhou J."/>
            <person name="Zhu J."/>
            <person name="Brent C.S."/>
            <person name="Elsik C.G."/>
            <person name="Goodisman M.A."/>
            <person name="Liberles D.A."/>
            <person name="Roe R.M."/>
            <person name="Vargo E.L."/>
            <person name="Vilcinskas A."/>
            <person name="Wang J."/>
            <person name="Bornberg-Bauer E."/>
            <person name="Korb J."/>
            <person name="Zhang G."/>
            <person name="Liebig J."/>
        </authorList>
    </citation>
    <scope>NUCLEOTIDE SEQUENCE [LARGE SCALE GENOMIC DNA]</scope>
    <source>
        <tissue evidence="7">Whole organism</tissue>
    </source>
</reference>
<evidence type="ECO:0000313" key="7">
    <source>
        <dbReference type="EMBL" id="KDR21723.1"/>
    </source>
</evidence>
<dbReference type="EMBL" id="KK852542">
    <property type="protein sequence ID" value="KDR21723.1"/>
    <property type="molecule type" value="Genomic_DNA"/>
</dbReference>
<evidence type="ECO:0000256" key="3">
    <source>
        <dbReference type="ARBA" id="ARBA00022729"/>
    </source>
</evidence>
<dbReference type="OMA" id="HYAEHFG"/>
<accession>A0A067RFD1</accession>
<keyword evidence="3" id="KW-0732">Signal</keyword>
<keyword evidence="8" id="KW-1185">Reference proteome</keyword>
<dbReference type="InterPro" id="IPR029058">
    <property type="entry name" value="AB_hydrolase_fold"/>
</dbReference>
<dbReference type="Gene3D" id="3.40.50.1820">
    <property type="entry name" value="alpha/beta hydrolase"/>
    <property type="match status" value="1"/>
</dbReference>
<dbReference type="FunCoup" id="A0A067RFD1">
    <property type="interactions" value="24"/>
</dbReference>
<gene>
    <name evidence="7" type="ORF">L798_02780</name>
</gene>
<dbReference type="GO" id="GO:0070008">
    <property type="term" value="F:serine-type exopeptidase activity"/>
    <property type="evidence" value="ECO:0007669"/>
    <property type="project" value="InterPro"/>
</dbReference>
<dbReference type="InterPro" id="IPR042269">
    <property type="entry name" value="Ser_carbopepase_S28_SKS"/>
</dbReference>
<keyword evidence="6" id="KW-1133">Transmembrane helix</keyword>
<dbReference type="Proteomes" id="UP000027135">
    <property type="component" value="Unassembled WGS sequence"/>
</dbReference>
<keyword evidence="6" id="KW-0812">Transmembrane</keyword>
<keyword evidence="5" id="KW-0325">Glycoprotein</keyword>
<comment type="similarity">
    <text evidence="1">Belongs to the peptidase S28 family.</text>
</comment>
<evidence type="ECO:0000256" key="5">
    <source>
        <dbReference type="ARBA" id="ARBA00023180"/>
    </source>
</evidence>
<dbReference type="PANTHER" id="PTHR11010:SF117">
    <property type="entry name" value="SERINE PROTEASE 16"/>
    <property type="match status" value="1"/>
</dbReference>
<dbReference type="InParanoid" id="A0A067RFD1"/>
<dbReference type="PANTHER" id="PTHR11010">
    <property type="entry name" value="PROTEASE S28 PRO-X CARBOXYPEPTIDASE-RELATED"/>
    <property type="match status" value="1"/>
</dbReference>
<keyword evidence="2 7" id="KW-0645">Protease</keyword>
<protein>
    <submittedName>
        <fullName evidence="7">Putative serine protease K12H4.7</fullName>
    </submittedName>
</protein>
<evidence type="ECO:0000256" key="6">
    <source>
        <dbReference type="SAM" id="Phobius"/>
    </source>
</evidence>
<keyword evidence="4" id="KW-0378">Hydrolase</keyword>
<keyword evidence="6" id="KW-0472">Membrane</keyword>
<dbReference type="InterPro" id="IPR008758">
    <property type="entry name" value="Peptidase_S28"/>
</dbReference>
<dbReference type="Pfam" id="PF05577">
    <property type="entry name" value="Peptidase_S28"/>
    <property type="match status" value="1"/>
</dbReference>
<proteinExistence type="inferred from homology"/>
<dbReference type="STRING" id="136037.A0A067RFD1"/>
<dbReference type="FunFam" id="1.20.120.980:FF:000003">
    <property type="entry name" value="Serine protease 16"/>
    <property type="match status" value="1"/>
</dbReference>
<dbReference type="OrthoDB" id="1735038at2759"/>
<evidence type="ECO:0000256" key="2">
    <source>
        <dbReference type="ARBA" id="ARBA00022670"/>
    </source>
</evidence>
<evidence type="ECO:0000256" key="1">
    <source>
        <dbReference type="ARBA" id="ARBA00011079"/>
    </source>
</evidence>
<evidence type="ECO:0000313" key="8">
    <source>
        <dbReference type="Proteomes" id="UP000027135"/>
    </source>
</evidence>
<dbReference type="eggNOG" id="KOG2182">
    <property type="taxonomic scope" value="Eukaryota"/>
</dbReference>
<organism evidence="7 8">
    <name type="scientific">Zootermopsis nevadensis</name>
    <name type="common">Dampwood termite</name>
    <dbReference type="NCBI Taxonomy" id="136037"/>
    <lineage>
        <taxon>Eukaryota</taxon>
        <taxon>Metazoa</taxon>
        <taxon>Ecdysozoa</taxon>
        <taxon>Arthropoda</taxon>
        <taxon>Hexapoda</taxon>
        <taxon>Insecta</taxon>
        <taxon>Pterygota</taxon>
        <taxon>Neoptera</taxon>
        <taxon>Polyneoptera</taxon>
        <taxon>Dictyoptera</taxon>
        <taxon>Blattodea</taxon>
        <taxon>Blattoidea</taxon>
        <taxon>Termitoidae</taxon>
        <taxon>Termopsidae</taxon>
        <taxon>Zootermopsis</taxon>
    </lineage>
</organism>